<dbReference type="InterPro" id="IPR042185">
    <property type="entry name" value="Serpin_sf_2"/>
</dbReference>
<comment type="similarity">
    <text evidence="1">Belongs to the serpin family.</text>
</comment>
<evidence type="ECO:0000313" key="5">
    <source>
        <dbReference type="Proteomes" id="UP001652640"/>
    </source>
</evidence>
<reference evidence="6 7" key="2">
    <citation type="submission" date="2025-05" db="UniProtKB">
        <authorList>
            <consortium name="RefSeq"/>
        </authorList>
    </citation>
    <scope>IDENTIFICATION</scope>
    <source>
        <tissue evidence="6 7">Tongue muscle</tissue>
    </source>
</reference>
<sequence>MRAVLSLPLACLLAQAWLAPGSTLASRSLEVQAGLETLLTARAQNKTNQTRERLWAPEEEEGEEDSPWLSTEGQKLSWEASNLGFSLLRKISLKHDGNVVFSPLGLAWAMAALTLGAGGHSRAQLEELLSQTLNQTRPPRLPALFKRLRESLSHNPELGLAQGSFAFIHNDFDIRETFLNLSKRYFDTECVTVNFRNTSQAKRLMNHYMNQQTQGKLPKLFDEINPDTELILVDYILFKGKWLIPFDPALTEMDTFYLDKYKTVKVPMMYRSGKFASTFDKNFRCHVLKLPYRGNASMLVVLMGRIGDHLTLEDYLTTDLVDTWLRNMKARKMEVFFPKFKLDQKYKMHELLKQMGVRKIFSPWADLSNLAVTERNLKVSKVLQRAMIEVDEEGTEAMAGTLSEITAYYMPPIIRVDRPFLFIVYEETSRTVLFLGRVVNPTLL</sequence>
<protein>
    <submittedName>
        <fullName evidence="6 7">Protein Z-dependent protease inhibitor</fullName>
    </submittedName>
</protein>
<dbReference type="InterPro" id="IPR042178">
    <property type="entry name" value="Serpin_sf_1"/>
</dbReference>
<feature type="compositionally biased region" description="Acidic residues" evidence="2">
    <location>
        <begin position="57"/>
        <end position="66"/>
    </location>
</feature>
<dbReference type="PANTHER" id="PTHR11461:SF191">
    <property type="entry name" value="PROTEIN Z-DEPENDENT PROTEASE INHIBITOR"/>
    <property type="match status" value="1"/>
</dbReference>
<proteinExistence type="inferred from homology"/>
<keyword evidence="6 7" id="KW-0646">Protease inhibitor</keyword>
<feature type="chain" id="PRO_5045019276" evidence="3">
    <location>
        <begin position="26"/>
        <end position="444"/>
    </location>
</feature>
<dbReference type="Gene3D" id="3.30.497.10">
    <property type="entry name" value="Antithrombin, subunit I, domain 2"/>
    <property type="match status" value="1"/>
</dbReference>
<dbReference type="InterPro" id="IPR033835">
    <property type="entry name" value="PZI_serpin_dom"/>
</dbReference>
<dbReference type="AlphaFoldDB" id="A0A6J0Y022"/>
<dbReference type="Gene3D" id="2.30.39.10">
    <property type="entry name" value="Alpha-1-antitrypsin, domain 1"/>
    <property type="match status" value="1"/>
</dbReference>
<dbReference type="Proteomes" id="UP001652640">
    <property type="component" value="Chromosome 16"/>
</dbReference>
<reference evidence="5" key="1">
    <citation type="journal article" date="2022" name="J. Hered.">
        <title>A De Novo Chromosome-Level Genome Assembly of the White-Tailed Deer, Odocoileus Virginianus.</title>
        <authorList>
            <person name="London E.W."/>
            <person name="Roca A.L."/>
            <person name="Novakofski J.E."/>
            <person name="Mateus-Pinilla N.E."/>
        </authorList>
    </citation>
    <scope>NUCLEOTIDE SEQUENCE [LARGE SCALE GENOMIC DNA]</scope>
</reference>
<feature type="domain" description="Serpin" evidence="4">
    <location>
        <begin position="85"/>
        <end position="441"/>
    </location>
</feature>
<evidence type="ECO:0000313" key="7">
    <source>
        <dbReference type="RefSeq" id="XP_070334001.1"/>
    </source>
</evidence>
<dbReference type="OrthoDB" id="10063692at2759"/>
<dbReference type="GeneID" id="110140632"/>
<dbReference type="PANTHER" id="PTHR11461">
    <property type="entry name" value="SERINE PROTEASE INHIBITOR, SERPIN"/>
    <property type="match status" value="1"/>
</dbReference>
<keyword evidence="3" id="KW-0732">Signal</keyword>
<feature type="signal peptide" evidence="3">
    <location>
        <begin position="1"/>
        <end position="25"/>
    </location>
</feature>
<gene>
    <name evidence="6 7" type="primary">SERPINA10</name>
</gene>
<dbReference type="InterPro" id="IPR023796">
    <property type="entry name" value="Serpin_dom"/>
</dbReference>
<keyword evidence="5" id="KW-1185">Reference proteome</keyword>
<evidence type="ECO:0000313" key="6">
    <source>
        <dbReference type="RefSeq" id="XP_020754828.2"/>
    </source>
</evidence>
<dbReference type="GO" id="GO:0004867">
    <property type="term" value="F:serine-type endopeptidase inhibitor activity"/>
    <property type="evidence" value="ECO:0007669"/>
    <property type="project" value="InterPro"/>
</dbReference>
<dbReference type="GO" id="GO:0007596">
    <property type="term" value="P:blood coagulation"/>
    <property type="evidence" value="ECO:0007669"/>
    <property type="project" value="InterPro"/>
</dbReference>
<dbReference type="KEGG" id="ovr:110140632"/>
<dbReference type="InterPro" id="IPR000215">
    <property type="entry name" value="Serpin_fam"/>
</dbReference>
<name>A0A6J0Y022_ODOVR</name>
<dbReference type="PROSITE" id="PS00284">
    <property type="entry name" value="SERPIN"/>
    <property type="match status" value="1"/>
</dbReference>
<dbReference type="FunCoup" id="A0A6J0Y022">
    <property type="interactions" value="72"/>
</dbReference>
<evidence type="ECO:0000259" key="4">
    <source>
        <dbReference type="SMART" id="SM00093"/>
    </source>
</evidence>
<evidence type="ECO:0000256" key="1">
    <source>
        <dbReference type="RuleBase" id="RU000411"/>
    </source>
</evidence>
<dbReference type="Pfam" id="PF00079">
    <property type="entry name" value="Serpin"/>
    <property type="match status" value="1"/>
</dbReference>
<dbReference type="InParanoid" id="A0A6J0Y022"/>
<dbReference type="InterPro" id="IPR036186">
    <property type="entry name" value="Serpin_sf"/>
</dbReference>
<evidence type="ECO:0000256" key="3">
    <source>
        <dbReference type="SAM" id="SignalP"/>
    </source>
</evidence>
<feature type="region of interest" description="Disordered" evidence="2">
    <location>
        <begin position="46"/>
        <end position="70"/>
    </location>
</feature>
<dbReference type="SUPFAM" id="SSF56574">
    <property type="entry name" value="Serpins"/>
    <property type="match status" value="1"/>
</dbReference>
<dbReference type="GO" id="GO:0005615">
    <property type="term" value="C:extracellular space"/>
    <property type="evidence" value="ECO:0007669"/>
    <property type="project" value="InterPro"/>
</dbReference>
<evidence type="ECO:0000256" key="2">
    <source>
        <dbReference type="SAM" id="MobiDB-lite"/>
    </source>
</evidence>
<accession>A0A6J0Y022</accession>
<dbReference type="InterPro" id="IPR023795">
    <property type="entry name" value="Serpin_CS"/>
</dbReference>
<organism evidence="5 6">
    <name type="scientific">Odocoileus virginianus</name>
    <name type="common">White-tailed deer</name>
    <dbReference type="NCBI Taxonomy" id="9874"/>
    <lineage>
        <taxon>Eukaryota</taxon>
        <taxon>Metazoa</taxon>
        <taxon>Chordata</taxon>
        <taxon>Craniata</taxon>
        <taxon>Vertebrata</taxon>
        <taxon>Euteleostomi</taxon>
        <taxon>Mammalia</taxon>
        <taxon>Eutheria</taxon>
        <taxon>Laurasiatheria</taxon>
        <taxon>Artiodactyla</taxon>
        <taxon>Ruminantia</taxon>
        <taxon>Pecora</taxon>
        <taxon>Cervidae</taxon>
        <taxon>Odocoileinae</taxon>
        <taxon>Odocoileus</taxon>
    </lineage>
</organism>
<dbReference type="RefSeq" id="XP_020754828.2">
    <property type="nucleotide sequence ID" value="XM_020899169.2"/>
</dbReference>
<dbReference type="RefSeq" id="XP_070334001.1">
    <property type="nucleotide sequence ID" value="XM_070477900.1"/>
</dbReference>
<dbReference type="CDD" id="cd02055">
    <property type="entry name" value="serpinA10_PZI"/>
    <property type="match status" value="1"/>
</dbReference>
<dbReference type="SMART" id="SM00093">
    <property type="entry name" value="SERPIN"/>
    <property type="match status" value="1"/>
</dbReference>